<proteinExistence type="predicted"/>
<feature type="transmembrane region" description="Helical" evidence="1">
    <location>
        <begin position="103"/>
        <end position="121"/>
    </location>
</feature>
<dbReference type="AlphaFoldDB" id="A0A919X7N7"/>
<evidence type="ECO:0008006" key="4">
    <source>
        <dbReference type="Google" id="ProtNLM"/>
    </source>
</evidence>
<keyword evidence="1" id="KW-1133">Transmembrane helix</keyword>
<accession>A0A919X7N7</accession>
<reference evidence="2" key="1">
    <citation type="submission" date="2021-03" db="EMBL/GenBank/DDBJ databases">
        <title>Antimicrobial resistance genes in bacteria isolated from Japanese honey, and their potential for conferring macrolide and lincosamide resistance in the American foulbrood pathogen Paenibacillus larvae.</title>
        <authorList>
            <person name="Okamoto M."/>
            <person name="Kumagai M."/>
            <person name="Kanamori H."/>
            <person name="Takamatsu D."/>
        </authorList>
    </citation>
    <scope>NUCLEOTIDE SEQUENCE</scope>
    <source>
        <strain evidence="2">J43TS3</strain>
    </source>
</reference>
<feature type="transmembrane region" description="Helical" evidence="1">
    <location>
        <begin position="41"/>
        <end position="59"/>
    </location>
</feature>
<dbReference type="PIRSF" id="PIRSF030092">
    <property type="entry name" value="UCP030092"/>
    <property type="match status" value="1"/>
</dbReference>
<dbReference type="InterPro" id="IPR024515">
    <property type="entry name" value="DUF3397"/>
</dbReference>
<dbReference type="InterPro" id="IPR016945">
    <property type="entry name" value="UCP030092"/>
</dbReference>
<dbReference type="Proteomes" id="UP000676917">
    <property type="component" value="Unassembled WGS sequence"/>
</dbReference>
<dbReference type="Pfam" id="PF11877">
    <property type="entry name" value="DUF3397"/>
    <property type="match status" value="1"/>
</dbReference>
<dbReference type="RefSeq" id="WP_212919547.1">
    <property type="nucleotide sequence ID" value="NZ_BORP01000001.1"/>
</dbReference>
<keyword evidence="1" id="KW-0472">Membrane</keyword>
<evidence type="ECO:0000313" key="3">
    <source>
        <dbReference type="Proteomes" id="UP000676917"/>
    </source>
</evidence>
<keyword evidence="3" id="KW-1185">Reference proteome</keyword>
<name>A0A919X7N7_9BACI</name>
<protein>
    <recommendedName>
        <fullName evidence="4">DUF3397 domain-containing protein</fullName>
    </recommendedName>
</protein>
<gene>
    <name evidence="2" type="ORF">J43TS3_06660</name>
</gene>
<organism evidence="2 3">
    <name type="scientific">Ornithinibacillus bavariensis</name>
    <dbReference type="NCBI Taxonomy" id="545502"/>
    <lineage>
        <taxon>Bacteria</taxon>
        <taxon>Bacillati</taxon>
        <taxon>Bacillota</taxon>
        <taxon>Bacilli</taxon>
        <taxon>Bacillales</taxon>
        <taxon>Bacillaceae</taxon>
        <taxon>Ornithinibacillus</taxon>
    </lineage>
</organism>
<evidence type="ECO:0000313" key="2">
    <source>
        <dbReference type="EMBL" id="GIO26055.1"/>
    </source>
</evidence>
<sequence length="126" mass="14610">MFDFVLFIVAFIITIPIVATVGLYFILKLVYGNPIRALHKAVNWTTILHIIAGNVLLTNLFNGNYIGYIIVFLLLLLTILITFQWKKHTEVDIKKALKLSWRLCFLIFFCFYIVLVLYGIIERIIG</sequence>
<feature type="transmembrane region" description="Helical" evidence="1">
    <location>
        <begin position="6"/>
        <end position="29"/>
    </location>
</feature>
<keyword evidence="1" id="KW-0812">Transmembrane</keyword>
<evidence type="ECO:0000256" key="1">
    <source>
        <dbReference type="SAM" id="Phobius"/>
    </source>
</evidence>
<feature type="transmembrane region" description="Helical" evidence="1">
    <location>
        <begin position="65"/>
        <end position="83"/>
    </location>
</feature>
<dbReference type="EMBL" id="BORP01000001">
    <property type="protein sequence ID" value="GIO26055.1"/>
    <property type="molecule type" value="Genomic_DNA"/>
</dbReference>
<comment type="caution">
    <text evidence="2">The sequence shown here is derived from an EMBL/GenBank/DDBJ whole genome shotgun (WGS) entry which is preliminary data.</text>
</comment>